<dbReference type="InterPro" id="IPR011773">
    <property type="entry name" value="DNA-dir_RpoA"/>
</dbReference>
<comment type="catalytic activity">
    <reaction evidence="10 11">
        <text>RNA(n) + a ribonucleoside 5'-triphosphate = RNA(n+1) + diphosphate</text>
        <dbReference type="Rhea" id="RHEA:21248"/>
        <dbReference type="Rhea" id="RHEA-COMP:14527"/>
        <dbReference type="Rhea" id="RHEA-COMP:17342"/>
        <dbReference type="ChEBI" id="CHEBI:33019"/>
        <dbReference type="ChEBI" id="CHEBI:61557"/>
        <dbReference type="ChEBI" id="CHEBI:140395"/>
        <dbReference type="EC" id="2.7.7.6"/>
    </reaction>
</comment>
<evidence type="ECO:0000313" key="14">
    <source>
        <dbReference type="Proteomes" id="UP000192872"/>
    </source>
</evidence>
<evidence type="ECO:0000313" key="13">
    <source>
        <dbReference type="EMBL" id="OQW51471.1"/>
    </source>
</evidence>
<evidence type="ECO:0000256" key="7">
    <source>
        <dbReference type="ARBA" id="ARBA00023163"/>
    </source>
</evidence>
<dbReference type="InterPro" id="IPR011260">
    <property type="entry name" value="RNAP_asu_C"/>
</dbReference>
<evidence type="ECO:0000256" key="6">
    <source>
        <dbReference type="ARBA" id="ARBA00022695"/>
    </source>
</evidence>
<dbReference type="Gene3D" id="2.170.120.12">
    <property type="entry name" value="DNA-directed RNA polymerase, insert domain"/>
    <property type="match status" value="1"/>
</dbReference>
<evidence type="ECO:0000256" key="2">
    <source>
        <dbReference type="ARBA" id="ARBA00012418"/>
    </source>
</evidence>
<comment type="caution">
    <text evidence="13">The sequence shown here is derived from an EMBL/GenBank/DDBJ whole genome shotgun (WGS) entry which is preliminary data.</text>
</comment>
<dbReference type="GO" id="GO:0046983">
    <property type="term" value="F:protein dimerization activity"/>
    <property type="evidence" value="ECO:0007669"/>
    <property type="project" value="InterPro"/>
</dbReference>
<organism evidence="13 14">
    <name type="scientific">Candidatus Raskinella chloraquaticus</name>
    <dbReference type="NCBI Taxonomy" id="1951219"/>
    <lineage>
        <taxon>Bacteria</taxon>
        <taxon>Pseudomonadati</taxon>
        <taxon>Pseudomonadota</taxon>
        <taxon>Alphaproteobacteria</taxon>
        <taxon>Hyphomicrobiales</taxon>
        <taxon>Phreatobacteraceae</taxon>
        <taxon>Candidatus Raskinella</taxon>
    </lineage>
</organism>
<evidence type="ECO:0000256" key="4">
    <source>
        <dbReference type="ARBA" id="ARBA00022478"/>
    </source>
</evidence>
<dbReference type="GO" id="GO:0000428">
    <property type="term" value="C:DNA-directed RNA polymerase complex"/>
    <property type="evidence" value="ECO:0007669"/>
    <property type="project" value="UniProtKB-KW"/>
</dbReference>
<dbReference type="InterPro" id="IPR036643">
    <property type="entry name" value="RNApol_insert_sf"/>
</dbReference>
<comment type="subunit">
    <text evidence="11">Homodimer. The RNAP catalytic core consists of 2 alpha, 1 beta, 1 beta' and 1 omega subunit. When a sigma factor is associated with the core the holoenzyme is formed, which can initiate transcription.</text>
</comment>
<dbReference type="NCBIfam" id="NF003513">
    <property type="entry name" value="PRK05182.1-2"/>
    <property type="match status" value="1"/>
</dbReference>
<dbReference type="Gene3D" id="1.10.150.20">
    <property type="entry name" value="5' to 3' exonuclease, C-terminal subdomain"/>
    <property type="match status" value="1"/>
</dbReference>
<evidence type="ECO:0000256" key="3">
    <source>
        <dbReference type="ARBA" id="ARBA00015972"/>
    </source>
</evidence>
<dbReference type="EMBL" id="LWDL01000019">
    <property type="protein sequence ID" value="OQW51471.1"/>
    <property type="molecule type" value="Genomic_DNA"/>
</dbReference>
<dbReference type="Pfam" id="PF01193">
    <property type="entry name" value="RNA_pol_L"/>
    <property type="match status" value="1"/>
</dbReference>
<dbReference type="Proteomes" id="UP000192872">
    <property type="component" value="Unassembled WGS sequence"/>
</dbReference>
<dbReference type="Pfam" id="PF01000">
    <property type="entry name" value="RNA_pol_A_bac"/>
    <property type="match status" value="1"/>
</dbReference>
<evidence type="ECO:0000256" key="11">
    <source>
        <dbReference type="HAMAP-Rule" id="MF_00059"/>
    </source>
</evidence>
<dbReference type="FunFam" id="2.170.120.12:FF:000001">
    <property type="entry name" value="DNA-directed RNA polymerase subunit alpha"/>
    <property type="match status" value="1"/>
</dbReference>
<dbReference type="NCBIfam" id="TIGR02027">
    <property type="entry name" value="rpoA"/>
    <property type="match status" value="1"/>
</dbReference>
<keyword evidence="4 11" id="KW-0240">DNA-directed RNA polymerase</keyword>
<dbReference type="NCBIfam" id="NF003519">
    <property type="entry name" value="PRK05182.2-5"/>
    <property type="match status" value="1"/>
</dbReference>
<dbReference type="SUPFAM" id="SSF47789">
    <property type="entry name" value="C-terminal domain of RNA polymerase alpha subunit"/>
    <property type="match status" value="1"/>
</dbReference>
<dbReference type="AlphaFoldDB" id="A0A1W9HW53"/>
<feature type="region of interest" description="Alpha C-terminal domain (alpha-CTD)" evidence="11">
    <location>
        <begin position="250"/>
        <end position="338"/>
    </location>
</feature>
<dbReference type="CDD" id="cd06928">
    <property type="entry name" value="RNAP_alpha_NTD"/>
    <property type="match status" value="1"/>
</dbReference>
<evidence type="ECO:0000256" key="9">
    <source>
        <dbReference type="ARBA" id="ARBA00033070"/>
    </source>
</evidence>
<dbReference type="Gene3D" id="3.30.1360.10">
    <property type="entry name" value="RNA polymerase, RBP11-like subunit"/>
    <property type="match status" value="1"/>
</dbReference>
<evidence type="ECO:0000256" key="5">
    <source>
        <dbReference type="ARBA" id="ARBA00022679"/>
    </source>
</evidence>
<dbReference type="InterPro" id="IPR011262">
    <property type="entry name" value="DNA-dir_RNA_pol_insert"/>
</dbReference>
<proteinExistence type="inferred from homology"/>
<protein>
    <recommendedName>
        <fullName evidence="3 11">DNA-directed RNA polymerase subunit alpha</fullName>
        <shortName evidence="11">RNAP subunit alpha</shortName>
        <ecNumber evidence="2 11">2.7.7.6</ecNumber>
    </recommendedName>
    <alternativeName>
        <fullName evidence="9 11">RNA polymerase subunit alpha</fullName>
    </alternativeName>
    <alternativeName>
        <fullName evidence="8 11">Transcriptase subunit alpha</fullName>
    </alternativeName>
</protein>
<evidence type="ECO:0000259" key="12">
    <source>
        <dbReference type="SMART" id="SM00662"/>
    </source>
</evidence>
<evidence type="ECO:0000256" key="8">
    <source>
        <dbReference type="ARBA" id="ARBA00032524"/>
    </source>
</evidence>
<dbReference type="SUPFAM" id="SSF56553">
    <property type="entry name" value="Insert subdomain of RNA polymerase alpha subunit"/>
    <property type="match status" value="1"/>
</dbReference>
<dbReference type="FunFam" id="1.10.150.20:FF:000001">
    <property type="entry name" value="DNA-directed RNA polymerase subunit alpha"/>
    <property type="match status" value="1"/>
</dbReference>
<name>A0A1W9HW53_9HYPH</name>
<gene>
    <name evidence="11" type="primary">rpoA</name>
    <name evidence="13" type="ORF">A4S15_11655</name>
</gene>
<accession>A0A1W9HW53</accession>
<dbReference type="GO" id="GO:0006351">
    <property type="term" value="P:DNA-templated transcription"/>
    <property type="evidence" value="ECO:0007669"/>
    <property type="project" value="UniProtKB-UniRule"/>
</dbReference>
<dbReference type="Pfam" id="PF03118">
    <property type="entry name" value="RNA_pol_A_CTD"/>
    <property type="match status" value="1"/>
</dbReference>
<dbReference type="HAMAP" id="MF_00059">
    <property type="entry name" value="RNApol_bact_RpoA"/>
    <property type="match status" value="1"/>
</dbReference>
<reference evidence="13 14" key="1">
    <citation type="journal article" date="2017" name="Water Res.">
        <title>Comammox in drinking water systems.</title>
        <authorList>
            <person name="Wang Y."/>
            <person name="Ma L."/>
            <person name="Mao Y."/>
            <person name="Jiang X."/>
            <person name="Xia Y."/>
            <person name="Yu K."/>
            <person name="Li B."/>
            <person name="Zhang T."/>
        </authorList>
    </citation>
    <scope>NUCLEOTIDE SEQUENCE [LARGE SCALE GENOMIC DNA]</scope>
    <source>
        <strain evidence="13">SG_bin8</strain>
    </source>
</reference>
<keyword evidence="5 11" id="KW-0808">Transferase</keyword>
<dbReference type="SMART" id="SM00662">
    <property type="entry name" value="RPOLD"/>
    <property type="match status" value="1"/>
</dbReference>
<comment type="similarity">
    <text evidence="1 11">Belongs to the RNA polymerase alpha chain family.</text>
</comment>
<dbReference type="InterPro" id="IPR036603">
    <property type="entry name" value="RBP11-like"/>
</dbReference>
<dbReference type="GO" id="GO:0003899">
    <property type="term" value="F:DNA-directed RNA polymerase activity"/>
    <property type="evidence" value="ECO:0007669"/>
    <property type="project" value="UniProtKB-UniRule"/>
</dbReference>
<dbReference type="STRING" id="1827387.A4S15_11655"/>
<dbReference type="EC" id="2.7.7.6" evidence="2 11"/>
<dbReference type="GO" id="GO:0003677">
    <property type="term" value="F:DNA binding"/>
    <property type="evidence" value="ECO:0007669"/>
    <property type="project" value="UniProtKB-UniRule"/>
</dbReference>
<keyword evidence="6 11" id="KW-0548">Nucleotidyltransferase</keyword>
<dbReference type="GO" id="GO:0005737">
    <property type="term" value="C:cytoplasm"/>
    <property type="evidence" value="ECO:0007669"/>
    <property type="project" value="UniProtKB-ARBA"/>
</dbReference>
<comment type="domain">
    <text evidence="11">The N-terminal domain is essential for RNAP assembly and basal transcription, whereas the C-terminal domain is involved in interaction with transcriptional regulators and with upstream promoter elements.</text>
</comment>
<keyword evidence="7 11" id="KW-0804">Transcription</keyword>
<sequence length="338" mass="37436">MIQKNWQELIRPNKLVVQPSTDPKRVATVVAEPLERGFGVTLGNALRRILLSSLQGGAVSSVQIDGVLHEFSSITGVREDVTDIILNIKELAMRVEGDGPKRVVLRKSGRGVVKAGDITTIAGVTVLNPDHIICTLDEGAEIRMELTVNNGKGYVPADRNRPEDAPIGLIPVDSLYSPVRKVNYRVEATREGQILDYDKLTMTIETNGAVSPEDSLAYAARILQDQLGVFVNFEEPKKEQTLDAVPELPFNPALLKKVDELELSVRSANCLKNDNIVYIGDLIQKSEAEMLRTPNFGRKSLNEIKEVLAQMGLHLGMDVTNWPPENIDDLAKRYEDQY</sequence>
<dbReference type="SUPFAM" id="SSF55257">
    <property type="entry name" value="RBP11-like subunits of RNA polymerase"/>
    <property type="match status" value="1"/>
</dbReference>
<dbReference type="InterPro" id="IPR011263">
    <property type="entry name" value="DNA-dir_RNA_pol_RpoA/D/Rpb3"/>
</dbReference>
<comment type="function">
    <text evidence="11">DNA-dependent RNA polymerase catalyzes the transcription of DNA into RNA using the four ribonucleoside triphosphates as substrates.</text>
</comment>
<evidence type="ECO:0000256" key="10">
    <source>
        <dbReference type="ARBA" id="ARBA00048552"/>
    </source>
</evidence>
<feature type="region of interest" description="Alpha N-terminal domain (alpha-NTD)" evidence="11">
    <location>
        <begin position="1"/>
        <end position="234"/>
    </location>
</feature>
<evidence type="ECO:0000256" key="1">
    <source>
        <dbReference type="ARBA" id="ARBA00007123"/>
    </source>
</evidence>
<feature type="domain" description="DNA-directed RNA polymerase RpoA/D/Rpb3-type" evidence="12">
    <location>
        <begin position="26"/>
        <end position="233"/>
    </location>
</feature>